<evidence type="ECO:0000313" key="2">
    <source>
        <dbReference type="Proteomes" id="UP000007264"/>
    </source>
</evidence>
<dbReference type="GeneID" id="17042778"/>
<comment type="caution">
    <text evidence="1">The sequence shown here is derived from an EMBL/GenBank/DDBJ whole genome shotgun (WGS) entry which is preliminary data.</text>
</comment>
<keyword evidence="2" id="KW-1185">Reference proteome</keyword>
<dbReference type="OrthoDB" id="535545at2759"/>
<proteinExistence type="predicted"/>
<reference evidence="1 2" key="1">
    <citation type="journal article" date="2012" name="Genome Biol.">
        <title>The genome of the polar eukaryotic microalga coccomyxa subellipsoidea reveals traits of cold adaptation.</title>
        <authorList>
            <person name="Blanc G."/>
            <person name="Agarkova I."/>
            <person name="Grimwood J."/>
            <person name="Kuo A."/>
            <person name="Brueggeman A."/>
            <person name="Dunigan D."/>
            <person name="Gurnon J."/>
            <person name="Ladunga I."/>
            <person name="Lindquist E."/>
            <person name="Lucas S."/>
            <person name="Pangilinan J."/>
            <person name="Proschold T."/>
            <person name="Salamov A."/>
            <person name="Schmutz J."/>
            <person name="Weeks D."/>
            <person name="Yamada T."/>
            <person name="Claverie J.M."/>
            <person name="Grigoriev I."/>
            <person name="Van Etten J."/>
            <person name="Lomsadze A."/>
            <person name="Borodovsky M."/>
        </authorList>
    </citation>
    <scope>NUCLEOTIDE SEQUENCE [LARGE SCALE GENOMIC DNA]</scope>
    <source>
        <strain evidence="1 2">C-169</strain>
    </source>
</reference>
<dbReference type="EMBL" id="AGSI01000005">
    <property type="protein sequence ID" value="EIE24777.1"/>
    <property type="molecule type" value="Genomic_DNA"/>
</dbReference>
<name>I0Z2A8_COCSC</name>
<dbReference type="Proteomes" id="UP000007264">
    <property type="component" value="Unassembled WGS sequence"/>
</dbReference>
<organism evidence="1 2">
    <name type="scientific">Coccomyxa subellipsoidea (strain C-169)</name>
    <name type="common">Green microalga</name>
    <dbReference type="NCBI Taxonomy" id="574566"/>
    <lineage>
        <taxon>Eukaryota</taxon>
        <taxon>Viridiplantae</taxon>
        <taxon>Chlorophyta</taxon>
        <taxon>core chlorophytes</taxon>
        <taxon>Trebouxiophyceae</taxon>
        <taxon>Trebouxiophyceae incertae sedis</taxon>
        <taxon>Coccomyxaceae</taxon>
        <taxon>Coccomyxa</taxon>
        <taxon>Coccomyxa subellipsoidea</taxon>
    </lineage>
</organism>
<dbReference type="KEGG" id="csl:COCSUDRAFT_62188"/>
<dbReference type="RefSeq" id="XP_005649321.1">
    <property type="nucleotide sequence ID" value="XM_005649264.1"/>
</dbReference>
<dbReference type="AlphaFoldDB" id="I0Z2A8"/>
<dbReference type="STRING" id="574566.I0Z2A8"/>
<gene>
    <name evidence="1" type="ORF">COCSUDRAFT_62188</name>
</gene>
<accession>I0Z2A8</accession>
<sequence length="216" mass="23397">MVKEVAVTVSVPDCNVQDDVRIITFSVPLSGVPDVVKTAIGCSTLTIRETQQREWLVDGSLKVTSEPVLDIVGGSKFTTSAEFTVQSSADQSGCEVTAKVLCAAAGPWGLVSTIEGIMAQQAQASVQSFLEFCAQKCKQETQQLPGYTSDAETVEFYQDAADTFLGAYPPSAELAGIDLQNLEPILERLDMHAQGMQASVRCYLGSWVRLRPQHFR</sequence>
<protein>
    <submittedName>
        <fullName evidence="1">Uncharacterized protein</fullName>
    </submittedName>
</protein>
<evidence type="ECO:0000313" key="1">
    <source>
        <dbReference type="EMBL" id="EIE24777.1"/>
    </source>
</evidence>